<accession>A0A841JU91</accession>
<dbReference type="RefSeq" id="WP_183590210.1">
    <property type="nucleotide sequence ID" value="NZ_JACHCA010000033.1"/>
</dbReference>
<evidence type="ECO:0000313" key="2">
    <source>
        <dbReference type="Proteomes" id="UP000548326"/>
    </source>
</evidence>
<dbReference type="AlphaFoldDB" id="A0A841JU91"/>
<dbReference type="GO" id="GO:0016740">
    <property type="term" value="F:transferase activity"/>
    <property type="evidence" value="ECO:0007669"/>
    <property type="project" value="UniProtKB-KW"/>
</dbReference>
<protein>
    <submittedName>
        <fullName evidence="1">GR25 family glycosyltransferase involved in LPS biosynthesis</fullName>
    </submittedName>
</protein>
<name>A0A841JU91_9SPHI</name>
<comment type="caution">
    <text evidence="1">The sequence shown here is derived from an EMBL/GenBank/DDBJ whole genome shotgun (WGS) entry which is preliminary data.</text>
</comment>
<sequence length="445" mass="51679">MEITSIKYINMHKNWHRRLFMKLLLRSSGHKVFRCPGVRYDAKNNAHNRYMKNGLHSSPDYVVKDRLEGIIGCWIAHSHALEDVCEQSGITVVLEDDFVCQSNFFENALRMVNTFERDFDIILFDTWGTGPLKIHKISDNIYSPRYHSYPYYGGTHCLFVNNARISKILEAKLNFPVLDYDGFLLGTGKLETYVFFTGQCASRMIGSDINLSNKLKYDLLGILICSLPNALKERTTKFKRYFSMPLEMEDGCLSEEVISSFEGYYEFSEREKINIGITIKNGQLTLVQPWDGREVAFQPMSEFEFISSSEIFVLKFSKDESGRVINLLINNTELLHKNNNYKVVRRKKIELLPNALKKFEGKYYFEQNDTMVIQITAMDGYLFFKQLWNEIELDFVAVSELEFFDRNNPLLNVRFIQDKEGSIIQIGAFFDAVIFTKLSNLEPIS</sequence>
<dbReference type="Proteomes" id="UP000548326">
    <property type="component" value="Unassembled WGS sequence"/>
</dbReference>
<reference evidence="1 2" key="1">
    <citation type="submission" date="2020-08" db="EMBL/GenBank/DDBJ databases">
        <title>Genomic Encyclopedia of Type Strains, Phase IV (KMG-V): Genome sequencing to study the core and pangenomes of soil and plant-associated prokaryotes.</title>
        <authorList>
            <person name="Whitman W."/>
        </authorList>
    </citation>
    <scope>NUCLEOTIDE SEQUENCE [LARGE SCALE GENOMIC DNA]</scope>
    <source>
        <strain evidence="1 2">MP601</strain>
    </source>
</reference>
<gene>
    <name evidence="1" type="ORF">HDF22_005979</name>
</gene>
<proteinExistence type="predicted"/>
<organism evidence="1 2">
    <name type="scientific">Mucilaginibacter lappiensis</name>
    <dbReference type="NCBI Taxonomy" id="354630"/>
    <lineage>
        <taxon>Bacteria</taxon>
        <taxon>Pseudomonadati</taxon>
        <taxon>Bacteroidota</taxon>
        <taxon>Sphingobacteriia</taxon>
        <taxon>Sphingobacteriales</taxon>
        <taxon>Sphingobacteriaceae</taxon>
        <taxon>Mucilaginibacter</taxon>
    </lineage>
</organism>
<keyword evidence="1" id="KW-0808">Transferase</keyword>
<evidence type="ECO:0000313" key="1">
    <source>
        <dbReference type="EMBL" id="MBB6131825.1"/>
    </source>
</evidence>
<dbReference type="EMBL" id="JACHCA010000033">
    <property type="protein sequence ID" value="MBB6131825.1"/>
    <property type="molecule type" value="Genomic_DNA"/>
</dbReference>